<evidence type="ECO:0000256" key="4">
    <source>
        <dbReference type="ARBA" id="ARBA00022692"/>
    </source>
</evidence>
<dbReference type="Gene3D" id="2.30.30.60">
    <property type="match status" value="1"/>
</dbReference>
<feature type="compositionally biased region" description="Low complexity" evidence="7">
    <location>
        <begin position="362"/>
        <end position="386"/>
    </location>
</feature>
<evidence type="ECO:0000256" key="2">
    <source>
        <dbReference type="ARBA" id="ARBA00008017"/>
    </source>
</evidence>
<evidence type="ECO:0000259" key="10">
    <source>
        <dbReference type="Pfam" id="PF21082"/>
    </source>
</evidence>
<dbReference type="PANTHER" id="PTHR30460">
    <property type="entry name" value="MODERATE CONDUCTANCE MECHANOSENSITIVE CHANNEL YBIO"/>
    <property type="match status" value="1"/>
</dbReference>
<evidence type="ECO:0000256" key="7">
    <source>
        <dbReference type="SAM" id="MobiDB-lite"/>
    </source>
</evidence>
<protein>
    <submittedName>
        <fullName evidence="11">Mechanosensitive ion channel family protein</fullName>
    </submittedName>
</protein>
<feature type="region of interest" description="Disordered" evidence="7">
    <location>
        <begin position="319"/>
        <end position="392"/>
    </location>
</feature>
<dbReference type="SUPFAM" id="SSF50182">
    <property type="entry name" value="Sm-like ribonucleoproteins"/>
    <property type="match status" value="1"/>
</dbReference>
<feature type="transmembrane region" description="Helical" evidence="8">
    <location>
        <begin position="20"/>
        <end position="46"/>
    </location>
</feature>
<evidence type="ECO:0000256" key="5">
    <source>
        <dbReference type="ARBA" id="ARBA00022989"/>
    </source>
</evidence>
<feature type="domain" description="Mechanosensitive ion channel MscS" evidence="9">
    <location>
        <begin position="143"/>
        <end position="207"/>
    </location>
</feature>
<dbReference type="InterPro" id="IPR023408">
    <property type="entry name" value="MscS_beta-dom_sf"/>
</dbReference>
<keyword evidence="12" id="KW-1185">Reference proteome</keyword>
<evidence type="ECO:0000256" key="6">
    <source>
        <dbReference type="ARBA" id="ARBA00023136"/>
    </source>
</evidence>
<evidence type="ECO:0000313" key="11">
    <source>
        <dbReference type="EMBL" id="MFC4830126.1"/>
    </source>
</evidence>
<keyword evidence="5 8" id="KW-1133">Transmembrane helix</keyword>
<comment type="similarity">
    <text evidence="2">Belongs to the MscS (TC 1.A.23) family.</text>
</comment>
<sequence length="392" mass="42284">MRPFEETPAEQTDMWAQLDAFWATPWGLFLSNVIQVALIVVIALIIRWVLHFVIRRTVNQIVSGVKRKQDVTDTQALSASPLAAVRLVQRTRTLGSVLTNIVNVTLFVVVLLMIVGTLAPDVLGSFTLLSAAVGAGLGFGAQNIVKDALNGLFMVVEDQLGVGDIVDLGFATGIVEEVRIRVTSVRDVNGTLWFVRNGEILRVGNMSQGWARVIVDLAVPYDADIDEVEATLLRTATEMAQSGKWRSRILEKPEVWGLESISADAMVIRVVMKVRTSSKDDVARELRVRLKRALDEMGLKLPSLASVVLTGFDGVTRVKGAKPPKTAPNPVLDRQPPTKRSLRAKRAAESVTGAGSVPSDPAPTTTVTKPAKAAKTPKTADDASAADPKDAP</sequence>
<feature type="transmembrane region" description="Helical" evidence="8">
    <location>
        <begin position="97"/>
        <end position="119"/>
    </location>
</feature>
<organism evidence="11 12">
    <name type="scientific">Agromyces aurantiacus</name>
    <dbReference type="NCBI Taxonomy" id="165814"/>
    <lineage>
        <taxon>Bacteria</taxon>
        <taxon>Bacillati</taxon>
        <taxon>Actinomycetota</taxon>
        <taxon>Actinomycetes</taxon>
        <taxon>Micrococcales</taxon>
        <taxon>Microbacteriaceae</taxon>
        <taxon>Agromyces</taxon>
    </lineage>
</organism>
<dbReference type="InterPro" id="IPR010920">
    <property type="entry name" value="LSM_dom_sf"/>
</dbReference>
<reference evidence="12" key="1">
    <citation type="journal article" date="2019" name="Int. J. Syst. Evol. Microbiol.">
        <title>The Global Catalogue of Microorganisms (GCM) 10K type strain sequencing project: providing services to taxonomists for standard genome sequencing and annotation.</title>
        <authorList>
            <consortium name="The Broad Institute Genomics Platform"/>
            <consortium name="The Broad Institute Genome Sequencing Center for Infectious Disease"/>
            <person name="Wu L."/>
            <person name="Ma J."/>
        </authorList>
    </citation>
    <scope>NUCLEOTIDE SEQUENCE [LARGE SCALE GENOMIC DNA]</scope>
    <source>
        <strain evidence="12">CGMCC 1.12192</strain>
    </source>
</reference>
<dbReference type="InterPro" id="IPR045276">
    <property type="entry name" value="YbiO_bact"/>
</dbReference>
<dbReference type="InterPro" id="IPR049278">
    <property type="entry name" value="MS_channel_C"/>
</dbReference>
<dbReference type="PANTHER" id="PTHR30460:SF0">
    <property type="entry name" value="MODERATE CONDUCTANCE MECHANOSENSITIVE CHANNEL YBIO"/>
    <property type="match status" value="1"/>
</dbReference>
<dbReference type="Pfam" id="PF00924">
    <property type="entry name" value="MS_channel_2nd"/>
    <property type="match status" value="1"/>
</dbReference>
<evidence type="ECO:0000259" key="9">
    <source>
        <dbReference type="Pfam" id="PF00924"/>
    </source>
</evidence>
<keyword evidence="3" id="KW-1003">Cell membrane</keyword>
<keyword evidence="4 8" id="KW-0812">Transmembrane</keyword>
<comment type="subcellular location">
    <subcellularLocation>
        <location evidence="1">Cell membrane</location>
        <topology evidence="1">Multi-pass membrane protein</topology>
    </subcellularLocation>
</comment>
<dbReference type="InterPro" id="IPR011066">
    <property type="entry name" value="MscS_channel_C_sf"/>
</dbReference>
<dbReference type="InterPro" id="IPR006685">
    <property type="entry name" value="MscS_channel_2nd"/>
</dbReference>
<keyword evidence="6 8" id="KW-0472">Membrane</keyword>
<dbReference type="RefSeq" id="WP_372432559.1">
    <property type="nucleotide sequence ID" value="NZ_JAFBBW010000001.1"/>
</dbReference>
<evidence type="ECO:0000256" key="1">
    <source>
        <dbReference type="ARBA" id="ARBA00004651"/>
    </source>
</evidence>
<dbReference type="Gene3D" id="3.30.70.100">
    <property type="match status" value="1"/>
</dbReference>
<dbReference type="Gene3D" id="1.10.287.1260">
    <property type="match status" value="1"/>
</dbReference>
<feature type="domain" description="Mechanosensitive ion channel MscS C-terminal" evidence="10">
    <location>
        <begin position="215"/>
        <end position="300"/>
    </location>
</feature>
<proteinExistence type="inferred from homology"/>
<name>A0ABV9R7K7_9MICO</name>
<feature type="transmembrane region" description="Helical" evidence="8">
    <location>
        <begin position="125"/>
        <end position="145"/>
    </location>
</feature>
<accession>A0ABV9R7K7</accession>
<evidence type="ECO:0000256" key="3">
    <source>
        <dbReference type="ARBA" id="ARBA00022475"/>
    </source>
</evidence>
<dbReference type="SUPFAM" id="SSF82689">
    <property type="entry name" value="Mechanosensitive channel protein MscS (YggB), C-terminal domain"/>
    <property type="match status" value="1"/>
</dbReference>
<dbReference type="Pfam" id="PF21082">
    <property type="entry name" value="MS_channel_3rd"/>
    <property type="match status" value="1"/>
</dbReference>
<dbReference type="EMBL" id="JBHSJC010000002">
    <property type="protein sequence ID" value="MFC4830126.1"/>
    <property type="molecule type" value="Genomic_DNA"/>
</dbReference>
<gene>
    <name evidence="11" type="ORF">ACFPER_15080</name>
</gene>
<evidence type="ECO:0000256" key="8">
    <source>
        <dbReference type="SAM" id="Phobius"/>
    </source>
</evidence>
<dbReference type="Proteomes" id="UP001595960">
    <property type="component" value="Unassembled WGS sequence"/>
</dbReference>
<comment type="caution">
    <text evidence="11">The sequence shown here is derived from an EMBL/GenBank/DDBJ whole genome shotgun (WGS) entry which is preliminary data.</text>
</comment>
<evidence type="ECO:0000313" key="12">
    <source>
        <dbReference type="Proteomes" id="UP001595960"/>
    </source>
</evidence>